<reference evidence="1 2" key="1">
    <citation type="submission" date="2017-03" db="EMBL/GenBank/DDBJ databases">
        <authorList>
            <person name="Afonso C.L."/>
            <person name="Miller P.J."/>
            <person name="Scott M.A."/>
            <person name="Spackman E."/>
            <person name="Goraichik I."/>
            <person name="Dimitrov K.M."/>
            <person name="Suarez D.L."/>
            <person name="Swayne D.E."/>
        </authorList>
    </citation>
    <scope>NUCLEOTIDE SEQUENCE [LARGE SCALE GENOMIC DNA]</scope>
    <source>
        <strain evidence="1 2">CECT 7691</strain>
    </source>
</reference>
<dbReference type="NCBIfam" id="TIGR01539">
    <property type="entry name" value="portal_lambda"/>
    <property type="match status" value="1"/>
</dbReference>
<keyword evidence="2" id="KW-1185">Reference proteome</keyword>
<dbReference type="OrthoDB" id="9770450at2"/>
<dbReference type="Proteomes" id="UP000193200">
    <property type="component" value="Unassembled WGS sequence"/>
</dbReference>
<accession>A0A1Y5TZN6</accession>
<name>A0A1Y5TZN6_9PROT</name>
<dbReference type="GO" id="GO:0019068">
    <property type="term" value="P:virion assembly"/>
    <property type="evidence" value="ECO:0007669"/>
    <property type="project" value="InterPro"/>
</dbReference>
<gene>
    <name evidence="1" type="ORF">OCH7691_04375</name>
</gene>
<dbReference type="Pfam" id="PF05136">
    <property type="entry name" value="Phage_portal_2"/>
    <property type="match status" value="1"/>
</dbReference>
<protein>
    <submittedName>
        <fullName evidence="1">Phage portal protein, lambda family</fullName>
    </submittedName>
</protein>
<proteinExistence type="predicted"/>
<organism evidence="1 2">
    <name type="scientific">Oceanibacterium hippocampi</name>
    <dbReference type="NCBI Taxonomy" id="745714"/>
    <lineage>
        <taxon>Bacteria</taxon>
        <taxon>Pseudomonadati</taxon>
        <taxon>Pseudomonadota</taxon>
        <taxon>Alphaproteobacteria</taxon>
        <taxon>Sneathiellales</taxon>
        <taxon>Sneathiellaceae</taxon>
        <taxon>Oceanibacterium</taxon>
    </lineage>
</organism>
<sequence length="510" mass="56928">MALLDIFRPRAAAPNPATAPSTERVEPTLVKRRSFKMAKTGRLNAGWSTQSRPMAQILKADLSAMRARSNDLAQNDPYMRRFLSLCKSNIVGPDGVQLLPQARRPNGDLDEADNRTIAAAWKKWQRVAMVTGQTFRTAELTIAASVPRDGEILIRMVTGWRRNEFGFALQLIGARHLDHRLNFDRPNGNRVRLGIEYDAWQAPAAYWITTEDPTVETIALTGKRHRRIPASEIIHLFVGDWDSQGRGIPWVHAAGDRLEKLGAYEEAALVAARIGASKMGFFEEAEPDAYTNPGEDGESDLEFDDRGDIIQDAEPGHFERLPAGVQFKDWNPDYPSGEFEPFRRAMLHGVSGGVDLSYASLTGDLSQVNFSSTRYGDLQERASWRLLQSIWIDIFYERLKDAWLEAALLTGALDLPPSKIGKFREAAWQPRGWEEVDRAKAANADKTELRLGLSSRTEICARRGRSFETIVDQLAAEQAYAARKGVDVSRFSLEDPAATAGNDEKETDNA</sequence>
<evidence type="ECO:0000313" key="1">
    <source>
        <dbReference type="EMBL" id="SLN77292.1"/>
    </source>
</evidence>
<dbReference type="AlphaFoldDB" id="A0A1Y5TZN6"/>
<dbReference type="EMBL" id="FWFR01000006">
    <property type="protein sequence ID" value="SLN77292.1"/>
    <property type="molecule type" value="Genomic_DNA"/>
</dbReference>
<dbReference type="InterPro" id="IPR006429">
    <property type="entry name" value="Phage_lambda_portal"/>
</dbReference>
<evidence type="ECO:0000313" key="2">
    <source>
        <dbReference type="Proteomes" id="UP000193200"/>
    </source>
</evidence>
<dbReference type="GO" id="GO:0005198">
    <property type="term" value="F:structural molecule activity"/>
    <property type="evidence" value="ECO:0007669"/>
    <property type="project" value="InterPro"/>
</dbReference>
<dbReference type="InParanoid" id="A0A1Y5TZN6"/>
<dbReference type="RefSeq" id="WP_085885705.1">
    <property type="nucleotide sequence ID" value="NZ_FWFR01000006.1"/>
</dbReference>